<dbReference type="GO" id="GO:2000220">
    <property type="term" value="P:regulation of pseudohyphal growth"/>
    <property type="evidence" value="ECO:0007669"/>
    <property type="project" value="TreeGrafter"/>
</dbReference>
<evidence type="ECO:0000313" key="7">
    <source>
        <dbReference type="Proteomes" id="UP000092321"/>
    </source>
</evidence>
<dbReference type="GO" id="GO:1990527">
    <property type="term" value="C:Tec1p-Ste12p-Dig1p complex"/>
    <property type="evidence" value="ECO:0007669"/>
    <property type="project" value="TreeGrafter"/>
</dbReference>
<evidence type="ECO:0000313" key="6">
    <source>
        <dbReference type="EMBL" id="OBA27585.1"/>
    </source>
</evidence>
<dbReference type="Proteomes" id="UP000092321">
    <property type="component" value="Unassembled WGS sequence"/>
</dbReference>
<dbReference type="PANTHER" id="PTHR47427">
    <property type="entry name" value="PROTEIN STE12"/>
    <property type="match status" value="1"/>
</dbReference>
<evidence type="ECO:0000256" key="4">
    <source>
        <dbReference type="ARBA" id="ARBA00023242"/>
    </source>
</evidence>
<dbReference type="GO" id="GO:0005634">
    <property type="term" value="C:nucleus"/>
    <property type="evidence" value="ECO:0007669"/>
    <property type="project" value="UniProtKB-SubCell"/>
</dbReference>
<comment type="similarity">
    <text evidence="5">Belongs to the STE12 transcription factor family.</text>
</comment>
<evidence type="ECO:0000256" key="5">
    <source>
        <dbReference type="ARBA" id="ARBA00024345"/>
    </source>
</evidence>
<comment type="subcellular location">
    <subcellularLocation>
        <location evidence="1">Nucleus</location>
    </subcellularLocation>
</comment>
<comment type="caution">
    <text evidence="6">The sequence shown here is derived from an EMBL/GenBank/DDBJ whole genome shotgun (WGS) entry which is preliminary data.</text>
</comment>
<gene>
    <name evidence="6" type="ORF">HANVADRAFT_23346</name>
</gene>
<dbReference type="SMART" id="SM00424">
    <property type="entry name" value="STE"/>
    <property type="match status" value="1"/>
</dbReference>
<name>A0A1B7TG08_9ASCO</name>
<dbReference type="OrthoDB" id="3972882at2759"/>
<proteinExistence type="inferred from homology"/>
<dbReference type="GO" id="GO:1990526">
    <property type="term" value="C:Ste12p-Dig1p-Dig2p complex"/>
    <property type="evidence" value="ECO:0007669"/>
    <property type="project" value="TreeGrafter"/>
</dbReference>
<sequence length="178" mass="21495">MNSVKTIAVRNTPQEINLSNITHKEDVPTPLRQDIVSRLRYIEDLKFFLVTAPIKWMDGQVIRKYYLNEELGYISCIYWENLYYITGTDIIKILIFRFEKFGRHIINKKKFEEGIFSDLRNLKVDEHCILQLPRSPMLQFLHKNYCIKTQKKQKVFFWFSVVHDRLFADCLERDLKRE</sequence>
<dbReference type="EMBL" id="LXPE01000008">
    <property type="protein sequence ID" value="OBA27585.1"/>
    <property type="molecule type" value="Genomic_DNA"/>
</dbReference>
<dbReference type="Pfam" id="PF02200">
    <property type="entry name" value="STE"/>
    <property type="match status" value="1"/>
</dbReference>
<keyword evidence="2" id="KW-0805">Transcription regulation</keyword>
<dbReference type="GO" id="GO:0003700">
    <property type="term" value="F:DNA-binding transcription factor activity"/>
    <property type="evidence" value="ECO:0007669"/>
    <property type="project" value="InterPro"/>
</dbReference>
<feature type="non-terminal residue" evidence="6">
    <location>
        <position position="178"/>
    </location>
</feature>
<dbReference type="InterPro" id="IPR003120">
    <property type="entry name" value="Ste12"/>
</dbReference>
<dbReference type="InterPro" id="IPR052127">
    <property type="entry name" value="STE12_transcription_factor"/>
</dbReference>
<dbReference type="PANTHER" id="PTHR47427:SF1">
    <property type="entry name" value="PROTEIN STE12"/>
    <property type="match status" value="1"/>
</dbReference>
<accession>A0A1B7TG08</accession>
<keyword evidence="7" id="KW-1185">Reference proteome</keyword>
<keyword evidence="3" id="KW-0804">Transcription</keyword>
<organism evidence="6 7">
    <name type="scientific">Hanseniaspora valbyensis NRRL Y-1626</name>
    <dbReference type="NCBI Taxonomy" id="766949"/>
    <lineage>
        <taxon>Eukaryota</taxon>
        <taxon>Fungi</taxon>
        <taxon>Dikarya</taxon>
        <taxon>Ascomycota</taxon>
        <taxon>Saccharomycotina</taxon>
        <taxon>Saccharomycetes</taxon>
        <taxon>Saccharomycodales</taxon>
        <taxon>Saccharomycodaceae</taxon>
        <taxon>Hanseniaspora</taxon>
    </lineage>
</organism>
<protein>
    <submittedName>
        <fullName evidence="6">STE-domain-containing protein</fullName>
    </submittedName>
</protein>
<keyword evidence="4" id="KW-0539">Nucleus</keyword>
<reference evidence="7" key="1">
    <citation type="journal article" date="2016" name="Proc. Natl. Acad. Sci. U.S.A.">
        <title>Comparative genomics of biotechnologically important yeasts.</title>
        <authorList>
            <person name="Riley R."/>
            <person name="Haridas S."/>
            <person name="Wolfe K.H."/>
            <person name="Lopes M.R."/>
            <person name="Hittinger C.T."/>
            <person name="Goeker M."/>
            <person name="Salamov A.A."/>
            <person name="Wisecaver J.H."/>
            <person name="Long T.M."/>
            <person name="Calvey C.H."/>
            <person name="Aerts A.L."/>
            <person name="Barry K.W."/>
            <person name="Choi C."/>
            <person name="Clum A."/>
            <person name="Coughlan A.Y."/>
            <person name="Deshpande S."/>
            <person name="Douglass A.P."/>
            <person name="Hanson S.J."/>
            <person name="Klenk H.-P."/>
            <person name="LaButti K.M."/>
            <person name="Lapidus A."/>
            <person name="Lindquist E.A."/>
            <person name="Lipzen A.M."/>
            <person name="Meier-Kolthoff J.P."/>
            <person name="Ohm R.A."/>
            <person name="Otillar R.P."/>
            <person name="Pangilinan J.L."/>
            <person name="Peng Y."/>
            <person name="Rokas A."/>
            <person name="Rosa C.A."/>
            <person name="Scheuner C."/>
            <person name="Sibirny A.A."/>
            <person name="Slot J.C."/>
            <person name="Stielow J.B."/>
            <person name="Sun H."/>
            <person name="Kurtzman C.P."/>
            <person name="Blackwell M."/>
            <person name="Grigoriev I.V."/>
            <person name="Jeffries T.W."/>
        </authorList>
    </citation>
    <scope>NUCLEOTIDE SEQUENCE [LARGE SCALE GENOMIC DNA]</scope>
    <source>
        <strain evidence="7">NRRL Y-1626</strain>
    </source>
</reference>
<evidence type="ECO:0000256" key="3">
    <source>
        <dbReference type="ARBA" id="ARBA00023163"/>
    </source>
</evidence>
<dbReference type="AlphaFoldDB" id="A0A1B7TG08"/>
<evidence type="ECO:0000256" key="2">
    <source>
        <dbReference type="ARBA" id="ARBA00023015"/>
    </source>
</evidence>
<evidence type="ECO:0000256" key="1">
    <source>
        <dbReference type="ARBA" id="ARBA00004123"/>
    </source>
</evidence>